<comment type="subcellular location">
    <subcellularLocation>
        <location evidence="1">Membrane</location>
    </subcellularLocation>
</comment>
<organism evidence="9 10">
    <name type="scientific">Rhinolophus ferrumequinum</name>
    <name type="common">Greater horseshoe bat</name>
    <dbReference type="NCBI Taxonomy" id="59479"/>
    <lineage>
        <taxon>Eukaryota</taxon>
        <taxon>Metazoa</taxon>
        <taxon>Chordata</taxon>
        <taxon>Craniata</taxon>
        <taxon>Vertebrata</taxon>
        <taxon>Euteleostomi</taxon>
        <taxon>Mammalia</taxon>
        <taxon>Eutheria</taxon>
        <taxon>Laurasiatheria</taxon>
        <taxon>Chiroptera</taxon>
        <taxon>Yinpterochiroptera</taxon>
        <taxon>Rhinolophoidea</taxon>
        <taxon>Rhinolophidae</taxon>
        <taxon>Rhinolophinae</taxon>
        <taxon>Rhinolophus</taxon>
    </lineage>
</organism>
<dbReference type="InterPro" id="IPR013783">
    <property type="entry name" value="Ig-like_fold"/>
</dbReference>
<sequence length="394" mass="43311">MGSCSRRRPGRTLVLQTCLLLAITLPGSQNGKDAVSSCTLKRTVGESVQLPLNLSLHPDIREIEWSWDSEDDKKQLLVSWKPNSRHPDWYDLEKQYKSRFQLTEKAVLSIKNLTMEMGGFYIANIKFRSGRSQEEPFRLCLYEPIPHPHIQIHSLSSTSGWCNLSLECETPGTTENLAVTWLSEGLRRELEQSGALGSTPSSRKLSLSLLWSQLNGLLTCVVSSPVDEKNATLSLQSVCPQRGSLQSKWLWSGILPMVLVAASLMAGIWFWMTKKRLMGRGVSSLLPAVPGSAAAPQALATEDSAALQACAANSPAVLYTEIVPLHQPKDTEKGGGRSHSPTCTPVVHTVYERIRARPDPQGGRQTTETPDSEGPWQEPAPPPCAPVPRDSSLR</sequence>
<evidence type="ECO:0000256" key="5">
    <source>
        <dbReference type="SAM" id="MobiDB-lite"/>
    </source>
</evidence>
<keyword evidence="3 6" id="KW-0472">Membrane</keyword>
<protein>
    <recommendedName>
        <fullName evidence="8">Ig-like domain-containing protein</fullName>
    </recommendedName>
</protein>
<dbReference type="SUPFAM" id="SSF48726">
    <property type="entry name" value="Immunoglobulin"/>
    <property type="match status" value="2"/>
</dbReference>
<dbReference type="PANTHER" id="PTHR12080">
    <property type="entry name" value="SIGNALING LYMPHOCYTIC ACTIVATION MOLECULE"/>
    <property type="match status" value="1"/>
</dbReference>
<accession>A0A7J7SYN2</accession>
<gene>
    <name evidence="9" type="ORF">mRhiFer1_009094</name>
</gene>
<dbReference type="GO" id="GO:0016020">
    <property type="term" value="C:membrane"/>
    <property type="evidence" value="ECO:0007669"/>
    <property type="project" value="UniProtKB-SubCell"/>
</dbReference>
<evidence type="ECO:0000256" key="3">
    <source>
        <dbReference type="ARBA" id="ARBA00023136"/>
    </source>
</evidence>
<dbReference type="EMBL" id="JACAGC010000021">
    <property type="protein sequence ID" value="KAF6293207.1"/>
    <property type="molecule type" value="Genomic_DNA"/>
</dbReference>
<dbReference type="Gene3D" id="2.60.40.10">
    <property type="entry name" value="Immunoglobulins"/>
    <property type="match status" value="2"/>
</dbReference>
<dbReference type="PANTHER" id="PTHR12080:SF121">
    <property type="entry name" value="IG-LIKE DOMAIN-CONTAINING PROTEIN-RELATED"/>
    <property type="match status" value="1"/>
</dbReference>
<proteinExistence type="predicted"/>
<name>A0A7J7SYN2_RHIFE</name>
<evidence type="ECO:0000256" key="1">
    <source>
        <dbReference type="ARBA" id="ARBA00004370"/>
    </source>
</evidence>
<dbReference type="PROSITE" id="PS50835">
    <property type="entry name" value="IG_LIKE"/>
    <property type="match status" value="1"/>
</dbReference>
<feature type="chain" id="PRO_5029658562" description="Ig-like domain-containing protein" evidence="7">
    <location>
        <begin position="31"/>
        <end position="394"/>
    </location>
</feature>
<keyword evidence="4" id="KW-0325">Glycoprotein</keyword>
<dbReference type="AlphaFoldDB" id="A0A7J7SYN2"/>
<feature type="region of interest" description="Disordered" evidence="5">
    <location>
        <begin position="352"/>
        <end position="394"/>
    </location>
</feature>
<keyword evidence="6" id="KW-1133">Transmembrane helix</keyword>
<evidence type="ECO:0000256" key="6">
    <source>
        <dbReference type="SAM" id="Phobius"/>
    </source>
</evidence>
<keyword evidence="6" id="KW-0812">Transmembrane</keyword>
<reference evidence="9 10" key="1">
    <citation type="journal article" date="2020" name="Nature">
        <title>Six reference-quality genomes reveal evolution of bat adaptations.</title>
        <authorList>
            <person name="Jebb D."/>
            <person name="Huang Z."/>
            <person name="Pippel M."/>
            <person name="Hughes G.M."/>
            <person name="Lavrichenko K."/>
            <person name="Devanna P."/>
            <person name="Winkler S."/>
            <person name="Jermiin L.S."/>
            <person name="Skirmuntt E.C."/>
            <person name="Katzourakis A."/>
            <person name="Burkitt-Gray L."/>
            <person name="Ray D.A."/>
            <person name="Sullivan K.A.M."/>
            <person name="Roscito J.G."/>
            <person name="Kirilenko B.M."/>
            <person name="Davalos L.M."/>
            <person name="Corthals A.P."/>
            <person name="Power M.L."/>
            <person name="Jones G."/>
            <person name="Ransome R.D."/>
            <person name="Dechmann D.K.N."/>
            <person name="Locatelli A.G."/>
            <person name="Puechmaille S.J."/>
            <person name="Fedrigo O."/>
            <person name="Jarvis E.D."/>
            <person name="Hiller M."/>
            <person name="Vernes S.C."/>
            <person name="Myers E.W."/>
            <person name="Teeling E.C."/>
        </authorList>
    </citation>
    <scope>NUCLEOTIDE SEQUENCE [LARGE SCALE GENOMIC DNA]</scope>
    <source>
        <strain evidence="9">MRhiFer1</strain>
        <tissue evidence="9">Lung</tissue>
    </source>
</reference>
<dbReference type="Proteomes" id="UP000585614">
    <property type="component" value="Unassembled WGS sequence"/>
</dbReference>
<feature type="signal peptide" evidence="7">
    <location>
        <begin position="1"/>
        <end position="30"/>
    </location>
</feature>
<evidence type="ECO:0000256" key="7">
    <source>
        <dbReference type="SAM" id="SignalP"/>
    </source>
</evidence>
<evidence type="ECO:0000259" key="8">
    <source>
        <dbReference type="PROSITE" id="PS50835"/>
    </source>
</evidence>
<comment type="caution">
    <text evidence="9">The sequence shown here is derived from an EMBL/GenBank/DDBJ whole genome shotgun (WGS) entry which is preliminary data.</text>
</comment>
<keyword evidence="2 7" id="KW-0732">Signal</keyword>
<evidence type="ECO:0000256" key="4">
    <source>
        <dbReference type="ARBA" id="ARBA00023180"/>
    </source>
</evidence>
<evidence type="ECO:0000313" key="9">
    <source>
        <dbReference type="EMBL" id="KAF6293207.1"/>
    </source>
</evidence>
<feature type="transmembrane region" description="Helical" evidence="6">
    <location>
        <begin position="249"/>
        <end position="271"/>
    </location>
</feature>
<feature type="domain" description="Ig-like" evidence="8">
    <location>
        <begin position="148"/>
        <end position="234"/>
    </location>
</feature>
<dbReference type="InterPro" id="IPR036179">
    <property type="entry name" value="Ig-like_dom_sf"/>
</dbReference>
<dbReference type="InterPro" id="IPR007110">
    <property type="entry name" value="Ig-like_dom"/>
</dbReference>
<dbReference type="InterPro" id="IPR015631">
    <property type="entry name" value="CD2/SLAM_rcpt"/>
</dbReference>
<evidence type="ECO:0000256" key="2">
    <source>
        <dbReference type="ARBA" id="ARBA00022729"/>
    </source>
</evidence>
<evidence type="ECO:0000313" key="10">
    <source>
        <dbReference type="Proteomes" id="UP000585614"/>
    </source>
</evidence>